<reference evidence="1" key="1">
    <citation type="submission" date="2023-04" db="EMBL/GenBank/DDBJ databases">
        <title>Ambrosiozyma monospora NBRC 10751.</title>
        <authorList>
            <person name="Ichikawa N."/>
            <person name="Sato H."/>
            <person name="Tonouchi N."/>
        </authorList>
    </citation>
    <scope>NUCLEOTIDE SEQUENCE</scope>
    <source>
        <strain evidence="1">NBRC 10751</strain>
    </source>
</reference>
<accession>A0ACB5T444</accession>
<dbReference type="EMBL" id="BSXS01003120">
    <property type="protein sequence ID" value="GME80574.1"/>
    <property type="molecule type" value="Genomic_DNA"/>
</dbReference>
<evidence type="ECO:0000313" key="1">
    <source>
        <dbReference type="EMBL" id="GME80574.1"/>
    </source>
</evidence>
<gene>
    <name evidence="1" type="ORF">Amon02_000451300</name>
</gene>
<proteinExistence type="predicted"/>
<protein>
    <submittedName>
        <fullName evidence="1">Unnamed protein product</fullName>
    </submittedName>
</protein>
<dbReference type="Proteomes" id="UP001165064">
    <property type="component" value="Unassembled WGS sequence"/>
</dbReference>
<evidence type="ECO:0000313" key="2">
    <source>
        <dbReference type="Proteomes" id="UP001165064"/>
    </source>
</evidence>
<comment type="caution">
    <text evidence="1">The sequence shown here is derived from an EMBL/GenBank/DDBJ whole genome shotgun (WGS) entry which is preliminary data.</text>
</comment>
<organism evidence="1 2">
    <name type="scientific">Ambrosiozyma monospora</name>
    <name type="common">Yeast</name>
    <name type="synonym">Endomycopsis monosporus</name>
    <dbReference type="NCBI Taxonomy" id="43982"/>
    <lineage>
        <taxon>Eukaryota</taxon>
        <taxon>Fungi</taxon>
        <taxon>Dikarya</taxon>
        <taxon>Ascomycota</taxon>
        <taxon>Saccharomycotina</taxon>
        <taxon>Pichiomycetes</taxon>
        <taxon>Pichiales</taxon>
        <taxon>Pichiaceae</taxon>
        <taxon>Ambrosiozyma</taxon>
    </lineage>
</organism>
<name>A0ACB5T444_AMBMO</name>
<keyword evidence="2" id="KW-1185">Reference proteome</keyword>
<sequence>MNQLQYHLSSYPIFSSLSKLEKKAKKLVEAYNQEHNEKETHTGKLENEGSQFDSKRVSNPFSDADSSTLKPQPPAGKANENDNDGDSDEEDDNSDDDSNDTQEYVTPPSIFQCNKDGLPQWCSHCKSIKVLRSHHSSKLQTCVPKMDHYCMYIGGMIGRDNYIYFLGYTLSFTAIFSICLISMFCFFSKIHDFGPHNSIHPAIIVAVILGCAWYAMCLNLIVSCLYAIYLNDTLLDQMRLAKFSRMNRRLKSLKTGRGIGLLSCCLGEARRKRFGSAESLQDSIESCEVYLSVLHPELKNIRIILLVDTKKHHPFNHGFINNFLDWLKKPKFDNVEQVSYFEDAMISETYRRQLYERIFKGEGTVFGSKEVTPVLI</sequence>